<keyword evidence="4" id="KW-1185">Reference proteome</keyword>
<name>A0A1S8L2J5_9CLOT</name>
<keyword evidence="2" id="KW-0677">Repeat</keyword>
<dbReference type="SUPFAM" id="SSF49373">
    <property type="entry name" value="Invasin/intimin cell-adhesion fragments"/>
    <property type="match status" value="2"/>
</dbReference>
<dbReference type="SMART" id="SM00635">
    <property type="entry name" value="BID_2"/>
    <property type="match status" value="2"/>
</dbReference>
<accession>A0A1S8L2J5</accession>
<dbReference type="InterPro" id="IPR008964">
    <property type="entry name" value="Invasin/intimin_cell_adhesion"/>
</dbReference>
<dbReference type="Pfam" id="PF02368">
    <property type="entry name" value="Big_2"/>
    <property type="match status" value="2"/>
</dbReference>
<dbReference type="InterPro" id="IPR001611">
    <property type="entry name" value="Leu-rich_rpt"/>
</dbReference>
<proteinExistence type="predicted"/>
<reference evidence="3 4" key="1">
    <citation type="submission" date="2022-04" db="EMBL/GenBank/DDBJ databases">
        <title>Genome sequence of C. roseum typestrain.</title>
        <authorList>
            <person name="Poehlein A."/>
            <person name="Schoch T."/>
            <person name="Duerre P."/>
            <person name="Daniel R."/>
        </authorList>
    </citation>
    <scope>NUCLEOTIDE SEQUENCE [LARGE SCALE GENOMIC DNA]</scope>
    <source>
        <strain evidence="3 4">DSM 7320</strain>
    </source>
</reference>
<dbReference type="PANTHER" id="PTHR46652">
    <property type="entry name" value="LEUCINE-RICH REPEAT AND IQ DOMAIN-CONTAINING PROTEIN 1-RELATED"/>
    <property type="match status" value="1"/>
</dbReference>
<dbReference type="InterPro" id="IPR050836">
    <property type="entry name" value="SDS22/Internalin_LRR"/>
</dbReference>
<dbReference type="Proteomes" id="UP000190951">
    <property type="component" value="Chromosome"/>
</dbReference>
<dbReference type="EMBL" id="CP096983">
    <property type="protein sequence ID" value="URZ13408.1"/>
    <property type="molecule type" value="Genomic_DNA"/>
</dbReference>
<dbReference type="InterPro" id="IPR055414">
    <property type="entry name" value="LRR_R13L4/SHOC2-like"/>
</dbReference>
<dbReference type="Pfam" id="PF07538">
    <property type="entry name" value="ChW"/>
    <property type="match status" value="5"/>
</dbReference>
<evidence type="ECO:0000256" key="1">
    <source>
        <dbReference type="ARBA" id="ARBA00022614"/>
    </source>
</evidence>
<protein>
    <submittedName>
        <fullName evidence="3">Uncharacterized protein</fullName>
    </submittedName>
</protein>
<dbReference type="InterPro" id="IPR006637">
    <property type="entry name" value="ChW"/>
</dbReference>
<dbReference type="RefSeq" id="WP_077835789.1">
    <property type="nucleotide sequence ID" value="NZ_CP096983.1"/>
</dbReference>
<dbReference type="PROSITE" id="PS51450">
    <property type="entry name" value="LRR"/>
    <property type="match status" value="4"/>
</dbReference>
<dbReference type="KEGG" id="crw:CROST_041740"/>
<dbReference type="Gene3D" id="3.80.10.10">
    <property type="entry name" value="Ribonuclease Inhibitor"/>
    <property type="match status" value="1"/>
</dbReference>
<dbReference type="SMART" id="SM00728">
    <property type="entry name" value="ChW"/>
    <property type="match status" value="5"/>
</dbReference>
<organism evidence="3 4">
    <name type="scientific">Clostridium felsineum</name>
    <dbReference type="NCBI Taxonomy" id="36839"/>
    <lineage>
        <taxon>Bacteria</taxon>
        <taxon>Bacillati</taxon>
        <taxon>Bacillota</taxon>
        <taxon>Clostridia</taxon>
        <taxon>Eubacteriales</taxon>
        <taxon>Clostridiaceae</taxon>
        <taxon>Clostridium</taxon>
    </lineage>
</organism>
<evidence type="ECO:0000313" key="3">
    <source>
        <dbReference type="EMBL" id="URZ13408.1"/>
    </source>
</evidence>
<evidence type="ECO:0000256" key="2">
    <source>
        <dbReference type="ARBA" id="ARBA00022737"/>
    </source>
</evidence>
<evidence type="ECO:0000313" key="4">
    <source>
        <dbReference type="Proteomes" id="UP000190951"/>
    </source>
</evidence>
<dbReference type="Gene3D" id="2.60.40.1080">
    <property type="match status" value="2"/>
</dbReference>
<dbReference type="InterPro" id="IPR032675">
    <property type="entry name" value="LRR_dom_sf"/>
</dbReference>
<dbReference type="SUPFAM" id="SSF52058">
    <property type="entry name" value="L domain-like"/>
    <property type="match status" value="1"/>
</dbReference>
<dbReference type="PANTHER" id="PTHR46652:SF3">
    <property type="entry name" value="LEUCINE-RICH REPEAT-CONTAINING PROTEIN 9"/>
    <property type="match status" value="1"/>
</dbReference>
<sequence>MKKLNSKYLLIFLTCFIIIFAFNTNDTFKAETTVGVTYQTHVQNIGWQPWVSDGAEGGTDGQALRVEALKIKLQNAPTDAKITYQAHVQNVGWQDWVKDGEEAGTDGQALRVEALRIKLVKKVHPDSISLNKATDNLKVGDNDTLQASFNPDNTTDKNVSWSSSDSNIASVANGKITALAGGTATITATSNDGQKTASCSVTVAKADPSIEYQTHVQNIGWQPWVYNGDEAGTDGQALRVEALRIKLQNAPADAKIEYQTHVQNIGWQSWMSNGDEAGTDGQALRIEALKIKLENMPGYFIEYQAHVQNVGWQPWVRDGMEAGTDGQGLRVEALRIKLCKVVPVQSISLNKSTDTLDSGDNDVLSVNFNPSDATNKNVTWSSSDSSIVSVDNTGKLTAMADGDGTASATITATSSDGQKTASCLVTVNKKPSISFKDSALETVVRKAISKNSGKLYQKDVANITTLDGSNQSIHYLDGIENLSNLKSLSLPSNAISDITPIKNLTNLQGLCLDNNNVSDINYLSNLTNLTALSLDSTPITDISPLANLSKLQWLSLSDDYSVKNINTVGGLNNLLCLIIPNTNLTDISFLNNLKNLQGLYLSENHIKDFSTIYNLTNLTDLDISSTDATENQVRSLQNALPNCEIYSDYSADSDN</sequence>
<gene>
    <name evidence="3" type="ORF">CROST_041740</name>
</gene>
<dbReference type="AlphaFoldDB" id="A0A1S8L2J5"/>
<dbReference type="STRING" id="84029.CROST_30220"/>
<keyword evidence="1" id="KW-0433">Leucine-rich repeat</keyword>
<dbReference type="SMART" id="SM00365">
    <property type="entry name" value="LRR_SD22"/>
    <property type="match status" value="4"/>
</dbReference>
<dbReference type="Pfam" id="PF23598">
    <property type="entry name" value="LRR_14"/>
    <property type="match status" value="1"/>
</dbReference>
<dbReference type="InterPro" id="IPR003343">
    <property type="entry name" value="Big_2"/>
</dbReference>